<dbReference type="Proteomes" id="UP000643525">
    <property type="component" value="Unassembled WGS sequence"/>
</dbReference>
<dbReference type="Gene3D" id="2.60.40.420">
    <property type="entry name" value="Cupredoxins - blue copper proteins"/>
    <property type="match status" value="1"/>
</dbReference>
<keyword evidence="3" id="KW-1185">Reference proteome</keyword>
<evidence type="ECO:0000256" key="1">
    <source>
        <dbReference type="SAM" id="SignalP"/>
    </source>
</evidence>
<dbReference type="PROSITE" id="PS51257">
    <property type="entry name" value="PROKAR_LIPOPROTEIN"/>
    <property type="match status" value="1"/>
</dbReference>
<accession>A0ABR9JBY9</accession>
<dbReference type="SUPFAM" id="SSF49503">
    <property type="entry name" value="Cupredoxins"/>
    <property type="match status" value="1"/>
</dbReference>
<protein>
    <submittedName>
        <fullName evidence="2">Cupredoxin-like copper-binding protein</fullName>
    </submittedName>
</protein>
<dbReference type="EMBL" id="JADBED010000001">
    <property type="protein sequence ID" value="MBE1523457.1"/>
    <property type="molecule type" value="Genomic_DNA"/>
</dbReference>
<feature type="chain" id="PRO_5047249557" evidence="1">
    <location>
        <begin position="28"/>
        <end position="145"/>
    </location>
</feature>
<feature type="signal peptide" evidence="1">
    <location>
        <begin position="1"/>
        <end position="27"/>
    </location>
</feature>
<keyword evidence="1" id="KW-0732">Signal</keyword>
<gene>
    <name evidence="2" type="ORF">H4W27_000575</name>
</gene>
<sequence>MTGTTPRGPLGAGLGLLLLLTASCGQAEPAEALAGTASASAAATSAPATSELLLGLTEWSVETGGITVLAGPVDVRVTNTGGTSHDVVIHGEQGSWATPALDPGETYEMEIFAVEGEELHLVCTLTGHEAQGMHTRIPVVEDVAG</sequence>
<reference evidence="2 3" key="1">
    <citation type="submission" date="2020-10" db="EMBL/GenBank/DDBJ databases">
        <title>Sequencing the genomes of 1000 actinobacteria strains.</title>
        <authorList>
            <person name="Klenk H.-P."/>
        </authorList>
    </citation>
    <scope>NUCLEOTIDE SEQUENCE [LARGE SCALE GENOMIC DNA]</scope>
    <source>
        <strain evidence="2 3">DSM 15666</strain>
    </source>
</reference>
<dbReference type="RefSeq" id="WP_192594612.1">
    <property type="nucleotide sequence ID" value="NZ_BAAALJ010000017.1"/>
</dbReference>
<proteinExistence type="predicted"/>
<evidence type="ECO:0000313" key="2">
    <source>
        <dbReference type="EMBL" id="MBE1523457.1"/>
    </source>
</evidence>
<comment type="caution">
    <text evidence="2">The sequence shown here is derived from an EMBL/GenBank/DDBJ whole genome shotgun (WGS) entry which is preliminary data.</text>
</comment>
<name>A0ABR9JBY9_9MICC</name>
<organism evidence="2 3">
    <name type="scientific">Nesterenkonia lutea</name>
    <dbReference type="NCBI Taxonomy" id="272919"/>
    <lineage>
        <taxon>Bacteria</taxon>
        <taxon>Bacillati</taxon>
        <taxon>Actinomycetota</taxon>
        <taxon>Actinomycetes</taxon>
        <taxon>Micrococcales</taxon>
        <taxon>Micrococcaceae</taxon>
        <taxon>Nesterenkonia</taxon>
    </lineage>
</organism>
<evidence type="ECO:0000313" key="3">
    <source>
        <dbReference type="Proteomes" id="UP000643525"/>
    </source>
</evidence>
<dbReference type="InterPro" id="IPR008972">
    <property type="entry name" value="Cupredoxin"/>
</dbReference>